<keyword evidence="6" id="KW-0274">FAD</keyword>
<feature type="domain" description="FMN-binding" evidence="9">
    <location>
        <begin position="535"/>
        <end position="609"/>
    </location>
</feature>
<dbReference type="InterPro" id="IPR003953">
    <property type="entry name" value="FAD-dep_OxRdtase_2_FAD-bd"/>
</dbReference>
<sequence>MQANTGIEWDTTYDVVVVGFGGAGATAARFAADNGAKVLLVDSAPEGQEGGNTRYCAQLIGSGNDYDQLYSYYSKLTAPMDLDEEMKETFVSGMFHMKEYIKDYLEVEPYSFDQSPKYNEILKDAIHEYPEFPGVETYDFLTVHDGMFDAALWKLLKEKVTDRSDKIDVWYESPALHLIQDEQHKTVLGVQIKRKGVELNVQAANGVILTLGGFENDQQKIQDYLGASSLAPLGSLYNQGAGIDMAIEAGAQLWHMRNYESLGMMHGLAVRVEPGSRAAMDMGTDEFHIGSIFVAGDDGSRYFNESEGNRHGHIYNHGTWAVPQNQDHPHLIFDQQQYDKIVSGPAAKFLKPLLEKAVSADTIADLAEKIGAVPEILANEVADFALFAEQGRDYRYNRDPQTMKALGAGPYYALALEQTVLNTQGGPLRNSKAEVLDINNEPIPHLYSAGELGGICANQYQGGGNIAECLIFGKIAGENAARGDVDTMTSASITEEHKSPASSAKSAALQSDVHQEAAAAYSTESNQFIGQSAGGIGDEMVVRITVDSELALEKIEVLQQSESEHGFSAIEQLPEKMVAANSYDVDVVSGASSTSRALKAAVKDALEKAQTQEAAK</sequence>
<evidence type="ECO:0000256" key="2">
    <source>
        <dbReference type="ARBA" id="ARBA00001974"/>
    </source>
</evidence>
<comment type="catalytic activity">
    <reaction evidence="8">
        <text>dihydrourocanate + A = urocanate + AH2</text>
        <dbReference type="Rhea" id="RHEA:36059"/>
        <dbReference type="ChEBI" id="CHEBI:13193"/>
        <dbReference type="ChEBI" id="CHEBI:17499"/>
        <dbReference type="ChEBI" id="CHEBI:27247"/>
        <dbReference type="ChEBI" id="CHEBI:72991"/>
        <dbReference type="EC" id="1.3.99.33"/>
    </reaction>
</comment>
<dbReference type="PANTHER" id="PTHR43400:SF10">
    <property type="entry name" value="3-OXOSTEROID 1-DEHYDROGENASE"/>
    <property type="match status" value="1"/>
</dbReference>
<evidence type="ECO:0000256" key="6">
    <source>
        <dbReference type="ARBA" id="ARBA00022827"/>
    </source>
</evidence>
<dbReference type="InterPro" id="IPR050315">
    <property type="entry name" value="FAD-oxidoreductase_2"/>
</dbReference>
<evidence type="ECO:0000256" key="5">
    <source>
        <dbReference type="ARBA" id="ARBA00022630"/>
    </source>
</evidence>
<dbReference type="GO" id="GO:0016020">
    <property type="term" value="C:membrane"/>
    <property type="evidence" value="ECO:0007669"/>
    <property type="project" value="InterPro"/>
</dbReference>
<evidence type="ECO:0000256" key="1">
    <source>
        <dbReference type="ARBA" id="ARBA00001917"/>
    </source>
</evidence>
<dbReference type="SMART" id="SM00900">
    <property type="entry name" value="FMN_bind"/>
    <property type="match status" value="1"/>
</dbReference>
<keyword evidence="11" id="KW-1185">Reference proteome</keyword>
<reference evidence="10 11" key="1">
    <citation type="journal article" date="2019" name="Int. J. Syst. Evol. Microbiol.">
        <title>Lactobacillus salitolerans sp. nov., a novel lactic acid bacterium isolated from spent mushroom substrates.</title>
        <authorList>
            <person name="Tohno M."/>
            <person name="Tanizawa Y."/>
            <person name="Kojima Y."/>
            <person name="Sakamoto M."/>
            <person name="Nakamura Y."/>
            <person name="Ohkuma M."/>
            <person name="Kobayashi H."/>
        </authorList>
    </citation>
    <scope>NUCLEOTIDE SEQUENCE [LARGE SCALE GENOMIC DNA]</scope>
    <source>
        <strain evidence="10 11">YK43</strain>
    </source>
</reference>
<dbReference type="GO" id="GO:0033765">
    <property type="term" value="F:steroid dehydrogenase activity, acting on the CH-CH group of donors"/>
    <property type="evidence" value="ECO:0007669"/>
    <property type="project" value="UniProtKB-ARBA"/>
</dbReference>
<dbReference type="EC" id="1.3.99.33" evidence="3"/>
<evidence type="ECO:0000256" key="8">
    <source>
        <dbReference type="ARBA" id="ARBA00049922"/>
    </source>
</evidence>
<dbReference type="SUPFAM" id="SSF56425">
    <property type="entry name" value="Succinate dehydrogenase/fumarate reductase flavoprotein, catalytic domain"/>
    <property type="match status" value="1"/>
</dbReference>
<dbReference type="GO" id="GO:0008202">
    <property type="term" value="P:steroid metabolic process"/>
    <property type="evidence" value="ECO:0007669"/>
    <property type="project" value="UniProtKB-ARBA"/>
</dbReference>
<dbReference type="Pfam" id="PF00890">
    <property type="entry name" value="FAD_binding_2"/>
    <property type="match status" value="1"/>
</dbReference>
<dbReference type="Gene3D" id="3.50.50.60">
    <property type="entry name" value="FAD/NAD(P)-binding domain"/>
    <property type="match status" value="1"/>
</dbReference>
<comment type="cofactor">
    <cofactor evidence="1">
        <name>FMN</name>
        <dbReference type="ChEBI" id="CHEBI:58210"/>
    </cofactor>
</comment>
<organism evidence="10 11">
    <name type="scientific">Ligilactobacillus salitolerans</name>
    <dbReference type="NCBI Taxonomy" id="1808352"/>
    <lineage>
        <taxon>Bacteria</taxon>
        <taxon>Bacillati</taxon>
        <taxon>Bacillota</taxon>
        <taxon>Bacilli</taxon>
        <taxon>Lactobacillales</taxon>
        <taxon>Lactobacillaceae</taxon>
        <taxon>Ligilactobacillus</taxon>
    </lineage>
</organism>
<gene>
    <name evidence="10" type="primary">sdhA</name>
    <name evidence="10" type="ORF">LFYK43_07370</name>
</gene>
<dbReference type="EMBL" id="BFFP01000008">
    <property type="protein sequence ID" value="GBG94278.1"/>
    <property type="molecule type" value="Genomic_DNA"/>
</dbReference>
<dbReference type="GO" id="GO:0010181">
    <property type="term" value="F:FMN binding"/>
    <property type="evidence" value="ECO:0007669"/>
    <property type="project" value="InterPro"/>
</dbReference>
<proteinExistence type="predicted"/>
<dbReference type="InterPro" id="IPR007329">
    <property type="entry name" value="FMN-bd"/>
</dbReference>
<accession>A0A401IRX0</accession>
<protein>
    <recommendedName>
        <fullName evidence="4">Urocanate reductase</fullName>
        <ecNumber evidence="3">1.3.99.33</ecNumber>
    </recommendedName>
</protein>
<evidence type="ECO:0000313" key="11">
    <source>
        <dbReference type="Proteomes" id="UP000286848"/>
    </source>
</evidence>
<comment type="cofactor">
    <cofactor evidence="2">
        <name>FAD</name>
        <dbReference type="ChEBI" id="CHEBI:57692"/>
    </cofactor>
</comment>
<dbReference type="Proteomes" id="UP000286848">
    <property type="component" value="Unassembled WGS sequence"/>
</dbReference>
<evidence type="ECO:0000313" key="10">
    <source>
        <dbReference type="EMBL" id="GBG94278.1"/>
    </source>
</evidence>
<dbReference type="SUPFAM" id="SSF51905">
    <property type="entry name" value="FAD/NAD(P)-binding domain"/>
    <property type="match status" value="1"/>
</dbReference>
<dbReference type="OrthoDB" id="9806724at2"/>
<comment type="caution">
    <text evidence="10">The sequence shown here is derived from an EMBL/GenBank/DDBJ whole genome shotgun (WGS) entry which is preliminary data.</text>
</comment>
<dbReference type="Gene3D" id="3.90.700.10">
    <property type="entry name" value="Succinate dehydrogenase/fumarate reductase flavoprotein, catalytic domain"/>
    <property type="match status" value="1"/>
</dbReference>
<evidence type="ECO:0000256" key="4">
    <source>
        <dbReference type="ARBA" id="ARBA00015872"/>
    </source>
</evidence>
<dbReference type="Gene3D" id="3.90.1010.20">
    <property type="match status" value="1"/>
</dbReference>
<dbReference type="PANTHER" id="PTHR43400">
    <property type="entry name" value="FUMARATE REDUCTASE"/>
    <property type="match status" value="1"/>
</dbReference>
<evidence type="ECO:0000259" key="9">
    <source>
        <dbReference type="SMART" id="SM00900"/>
    </source>
</evidence>
<dbReference type="Pfam" id="PF04205">
    <property type="entry name" value="FMN_bind"/>
    <property type="match status" value="1"/>
</dbReference>
<dbReference type="InterPro" id="IPR027477">
    <property type="entry name" value="Succ_DH/fumarate_Rdtase_cat_sf"/>
</dbReference>
<dbReference type="AlphaFoldDB" id="A0A401IRX0"/>
<dbReference type="RefSeq" id="WP_124975531.1">
    <property type="nucleotide sequence ID" value="NZ_BFFP01000008.1"/>
</dbReference>
<evidence type="ECO:0000256" key="7">
    <source>
        <dbReference type="ARBA" id="ARBA00023002"/>
    </source>
</evidence>
<evidence type="ECO:0000256" key="3">
    <source>
        <dbReference type="ARBA" id="ARBA00013137"/>
    </source>
</evidence>
<keyword evidence="7" id="KW-0560">Oxidoreductase</keyword>
<name>A0A401IRX0_9LACO</name>
<keyword evidence="5" id="KW-0285">Flavoprotein</keyword>
<dbReference type="InterPro" id="IPR036188">
    <property type="entry name" value="FAD/NAD-bd_sf"/>
</dbReference>